<protein>
    <recommendedName>
        <fullName evidence="3">tRNA modification GTPase MnmE</fullName>
        <ecNumber evidence="3">3.6.-.-</ecNumber>
    </recommendedName>
</protein>
<dbReference type="InterPro" id="IPR004520">
    <property type="entry name" value="GTPase_MnmE"/>
</dbReference>
<keyword evidence="3 7" id="KW-0378">Hydrolase</keyword>
<dbReference type="Gene3D" id="3.30.1360.120">
    <property type="entry name" value="Probable tRNA modification gtpase trme, domain 1"/>
    <property type="match status" value="1"/>
</dbReference>
<dbReference type="EC" id="3.6.-.-" evidence="3"/>
<dbReference type="InterPro" id="IPR025867">
    <property type="entry name" value="MnmE_helical"/>
</dbReference>
<feature type="binding site" evidence="3">
    <location>
        <begin position="245"/>
        <end position="251"/>
    </location>
    <ligand>
        <name>GTP</name>
        <dbReference type="ChEBI" id="CHEBI:37565"/>
    </ligand>
</feature>
<evidence type="ECO:0000313" key="8">
    <source>
        <dbReference type="Proteomes" id="UP001274321"/>
    </source>
</evidence>
<feature type="domain" description="MnmE helical" evidence="6">
    <location>
        <begin position="123"/>
        <end position="429"/>
    </location>
</feature>
<evidence type="ECO:0000259" key="6">
    <source>
        <dbReference type="Pfam" id="PF12631"/>
    </source>
</evidence>
<comment type="caution">
    <text evidence="3">Lacks conserved residue(s) required for the propagation of feature annotation.</text>
</comment>
<dbReference type="InterPro" id="IPR027368">
    <property type="entry name" value="MnmE_dom2"/>
</dbReference>
<keyword evidence="2 3" id="KW-0342">GTP-binding</keyword>
<keyword evidence="8" id="KW-1185">Reference proteome</keyword>
<feature type="domain" description="G" evidence="4">
    <location>
        <begin position="219"/>
        <end position="305"/>
    </location>
</feature>
<feature type="domain" description="GTP-binding protein TrmE N-terminal" evidence="5">
    <location>
        <begin position="6"/>
        <end position="120"/>
    </location>
</feature>
<comment type="subcellular location">
    <subcellularLocation>
        <location evidence="3">Cytoplasm</location>
    </subcellularLocation>
</comment>
<evidence type="ECO:0000256" key="3">
    <source>
        <dbReference type="HAMAP-Rule" id="MF_00379"/>
    </source>
</evidence>
<dbReference type="InterPro" id="IPR018948">
    <property type="entry name" value="GTP-bd_TrmE_N"/>
</dbReference>
<feature type="binding site" evidence="3">
    <location>
        <position position="120"/>
    </location>
    <ligand>
        <name>(6S)-5-formyl-5,6,7,8-tetrahydrofolate</name>
        <dbReference type="ChEBI" id="CHEBI:57457"/>
    </ligand>
</feature>
<dbReference type="EMBL" id="JAXAFJ010000013">
    <property type="protein sequence ID" value="MDX6807535.1"/>
    <property type="molecule type" value="Genomic_DNA"/>
</dbReference>
<feature type="binding site" evidence="3">
    <location>
        <position position="80"/>
    </location>
    <ligand>
        <name>(6S)-5-formyl-5,6,7,8-tetrahydrofolate</name>
        <dbReference type="ChEBI" id="CHEBI:57457"/>
    </ligand>
</feature>
<name>A0ABU4RV47_9HYPH</name>
<feature type="binding site" evidence="3">
    <location>
        <position position="432"/>
    </location>
    <ligand>
        <name>(6S)-5-formyl-5,6,7,8-tetrahydrofolate</name>
        <dbReference type="ChEBI" id="CHEBI:57457"/>
    </ligand>
</feature>
<dbReference type="InterPro" id="IPR027417">
    <property type="entry name" value="P-loop_NTPase"/>
</dbReference>
<evidence type="ECO:0000259" key="5">
    <source>
        <dbReference type="Pfam" id="PF10396"/>
    </source>
</evidence>
<dbReference type="PANTHER" id="PTHR42714:SF2">
    <property type="entry name" value="TRNA MODIFICATION GTPASE GTPBP3, MITOCHONDRIAL"/>
    <property type="match status" value="1"/>
</dbReference>
<dbReference type="GO" id="GO:0016787">
    <property type="term" value="F:hydrolase activity"/>
    <property type="evidence" value="ECO:0007669"/>
    <property type="project" value="UniProtKB-KW"/>
</dbReference>
<dbReference type="InterPro" id="IPR031168">
    <property type="entry name" value="G_TrmE"/>
</dbReference>
<dbReference type="Gene3D" id="1.20.120.430">
    <property type="entry name" value="tRNA modification GTPase MnmE domain 2"/>
    <property type="match status" value="1"/>
</dbReference>
<dbReference type="PANTHER" id="PTHR42714">
    <property type="entry name" value="TRNA MODIFICATION GTPASE GTPBP3"/>
    <property type="match status" value="1"/>
</dbReference>
<keyword evidence="3" id="KW-0460">Magnesium</keyword>
<evidence type="ECO:0000256" key="2">
    <source>
        <dbReference type="ARBA" id="ARBA00023134"/>
    </source>
</evidence>
<keyword evidence="3" id="KW-0963">Cytoplasm</keyword>
<feature type="binding site" evidence="3">
    <location>
        <position position="251"/>
    </location>
    <ligand>
        <name>Mg(2+)</name>
        <dbReference type="ChEBI" id="CHEBI:18420"/>
    </ligand>
</feature>
<evidence type="ECO:0000259" key="4">
    <source>
        <dbReference type="Pfam" id="PF01926"/>
    </source>
</evidence>
<dbReference type="InterPro" id="IPR006073">
    <property type="entry name" value="GTP-bd"/>
</dbReference>
<dbReference type="NCBIfam" id="NF003661">
    <property type="entry name" value="PRK05291.1-3"/>
    <property type="match status" value="1"/>
</dbReference>
<dbReference type="SUPFAM" id="SSF116878">
    <property type="entry name" value="TrmE connector domain"/>
    <property type="match status" value="1"/>
</dbReference>
<dbReference type="CDD" id="cd14858">
    <property type="entry name" value="TrmE_N"/>
    <property type="match status" value="1"/>
</dbReference>
<comment type="caution">
    <text evidence="7">The sequence shown here is derived from an EMBL/GenBank/DDBJ whole genome shotgun (WGS) entry which is preliminary data.</text>
</comment>
<comment type="cofactor">
    <cofactor evidence="3">
        <name>K(+)</name>
        <dbReference type="ChEBI" id="CHEBI:29103"/>
    </cofactor>
    <text evidence="3">Binds 1 potassium ion per subunit.</text>
</comment>
<feature type="binding site" evidence="3">
    <location>
        <begin position="226"/>
        <end position="231"/>
    </location>
    <ligand>
        <name>GTP</name>
        <dbReference type="ChEBI" id="CHEBI:37565"/>
    </ligand>
</feature>
<evidence type="ECO:0000313" key="7">
    <source>
        <dbReference type="EMBL" id="MDX6807535.1"/>
    </source>
</evidence>
<dbReference type="SUPFAM" id="SSF52540">
    <property type="entry name" value="P-loop containing nucleoside triphosphate hydrolases"/>
    <property type="match status" value="1"/>
</dbReference>
<gene>
    <name evidence="3 7" type="primary">mnmE</name>
    <name evidence="3" type="synonym">trmE</name>
    <name evidence="7" type="ORF">SCD90_15820</name>
</gene>
<dbReference type="CDD" id="cd04164">
    <property type="entry name" value="trmE"/>
    <property type="match status" value="1"/>
</dbReference>
<feature type="binding site" evidence="3">
    <location>
        <position position="23"/>
    </location>
    <ligand>
        <name>(6S)-5-formyl-5,6,7,8-tetrahydrofolate</name>
        <dbReference type="ChEBI" id="CHEBI:57457"/>
    </ligand>
</feature>
<comment type="similarity">
    <text evidence="3">Belongs to the TRAFAC class TrmE-Era-EngA-EngB-Septin-like GTPase superfamily. TrmE GTPase family.</text>
</comment>
<comment type="subunit">
    <text evidence="3">Homodimer. Heterotetramer of two MnmE and two MnmG subunits.</text>
</comment>
<dbReference type="Proteomes" id="UP001274321">
    <property type="component" value="Unassembled WGS sequence"/>
</dbReference>
<dbReference type="InterPro" id="IPR027266">
    <property type="entry name" value="TrmE/GcvT-like"/>
</dbReference>
<feature type="binding site" evidence="3">
    <location>
        <begin position="270"/>
        <end position="273"/>
    </location>
    <ligand>
        <name>GTP</name>
        <dbReference type="ChEBI" id="CHEBI:37565"/>
    </ligand>
</feature>
<dbReference type="Gene3D" id="3.40.50.300">
    <property type="entry name" value="P-loop containing nucleotide triphosphate hydrolases"/>
    <property type="match status" value="1"/>
</dbReference>
<dbReference type="Pfam" id="PF12631">
    <property type="entry name" value="MnmE_helical"/>
    <property type="match status" value="1"/>
</dbReference>
<accession>A0ABU4RV47</accession>
<reference evidence="7 8" key="1">
    <citation type="submission" date="2023-11" db="EMBL/GenBank/DDBJ databases">
        <authorList>
            <person name="Bao R."/>
        </authorList>
    </citation>
    <scope>NUCLEOTIDE SEQUENCE [LARGE SCALE GENOMIC DNA]</scope>
    <source>
        <strain evidence="7 8">PJ23</strain>
    </source>
</reference>
<keyword evidence="3" id="KW-0479">Metal-binding</keyword>
<keyword evidence="3" id="KW-0630">Potassium</keyword>
<keyword evidence="1 3" id="KW-0547">Nucleotide-binding</keyword>
<feature type="binding site" evidence="3">
    <location>
        <position position="230"/>
    </location>
    <ligand>
        <name>Mg(2+)</name>
        <dbReference type="ChEBI" id="CHEBI:18420"/>
    </ligand>
</feature>
<keyword evidence="3" id="KW-0819">tRNA processing</keyword>
<proteinExistence type="inferred from homology"/>
<evidence type="ECO:0000256" key="1">
    <source>
        <dbReference type="ARBA" id="ARBA00022741"/>
    </source>
</evidence>
<dbReference type="Pfam" id="PF10396">
    <property type="entry name" value="TrmE_N"/>
    <property type="match status" value="1"/>
</dbReference>
<comment type="function">
    <text evidence="3">Exhibits a very high intrinsic GTPase hydrolysis rate. Involved in the addition of a carboxymethylaminomethyl (cmnm) group at the wobble position (U34) of certain tRNAs, forming tRNA-cmnm(5)s(2)U34.</text>
</comment>
<organism evidence="7 8">
    <name type="scientific">Terrihabitans rhizophilus</name>
    <dbReference type="NCBI Taxonomy" id="3092662"/>
    <lineage>
        <taxon>Bacteria</taxon>
        <taxon>Pseudomonadati</taxon>
        <taxon>Pseudomonadota</taxon>
        <taxon>Alphaproteobacteria</taxon>
        <taxon>Hyphomicrobiales</taxon>
        <taxon>Terrihabitans</taxon>
    </lineage>
</organism>
<sequence length="432" mass="45668">MMTDDTIFALSTAPGRAGVAVVRVSGRLASEAAVQLAGQCPPPRVATLRTLREFSGEVLDRGLVIYFPRPNSFTGQDVVEFHLHGGRAILKGVIGVLASMSGLRPAEAGEFVRRAVEAGKMDLSEAEALADLLDSETGAQRRQALQGLGGGIGRKADHWRAMLIDALALVEAAIDFSEEEDIGTGLIDRAASDSRALLREMNLVLAAPDGERLRDGATIIVAGPPNAGKSTFINAVAGRDVALATPHAGTTRDMIEVMLDLGGYPAVLVDTAGFRETSDPVEREAIRRARLRAEKADLVLWLSDDAAIGPPDLGGTTVWQVHTKADLLGPDAAAGFVISAVSGHGIPDLLGAMEAWAKKLLVGAESALITRARHRDALRDATGYLEAAIDLVEPELMAENLRLAARALGRISGRVDVEDVLDKIFGQFCIGK</sequence>
<dbReference type="RefSeq" id="WP_319845678.1">
    <property type="nucleotide sequence ID" value="NZ_JAXAFJ010000013.1"/>
</dbReference>
<dbReference type="Pfam" id="PF01926">
    <property type="entry name" value="MMR_HSR1"/>
    <property type="match status" value="1"/>
</dbReference>
<dbReference type="HAMAP" id="MF_00379">
    <property type="entry name" value="GTPase_MnmE"/>
    <property type="match status" value="1"/>
</dbReference>